<dbReference type="GO" id="GO:0003723">
    <property type="term" value="F:RNA binding"/>
    <property type="evidence" value="ECO:0007669"/>
    <property type="project" value="TreeGrafter"/>
</dbReference>
<dbReference type="GO" id="GO:0002181">
    <property type="term" value="P:cytoplasmic translation"/>
    <property type="evidence" value="ECO:0007669"/>
    <property type="project" value="TreeGrafter"/>
</dbReference>
<proteinExistence type="inferred from homology"/>
<evidence type="ECO:0000256" key="5">
    <source>
        <dbReference type="ARBA" id="ARBA00022980"/>
    </source>
</evidence>
<keyword evidence="6" id="KW-0687">Ribonucleoprotein</keyword>
<organism evidence="7 8">
    <name type="scientific">Hyaloperonospora arabidopsidis (strain Emoy2)</name>
    <name type="common">Downy mildew agent</name>
    <name type="synonym">Peronospora arabidopsidis</name>
    <dbReference type="NCBI Taxonomy" id="559515"/>
    <lineage>
        <taxon>Eukaryota</taxon>
        <taxon>Sar</taxon>
        <taxon>Stramenopiles</taxon>
        <taxon>Oomycota</taxon>
        <taxon>Peronosporomycetes</taxon>
        <taxon>Peronosporales</taxon>
        <taxon>Peronosporaceae</taxon>
        <taxon>Hyaloperonospora</taxon>
    </lineage>
</organism>
<dbReference type="Proteomes" id="UP000011713">
    <property type="component" value="Unassembled WGS sequence"/>
</dbReference>
<evidence type="ECO:0000256" key="1">
    <source>
        <dbReference type="ARBA" id="ARBA00004229"/>
    </source>
</evidence>
<dbReference type="InterPro" id="IPR041997">
    <property type="entry name" value="Ribosomal_eL6_KOW"/>
</dbReference>
<dbReference type="FunFam" id="2.30.30.30:FF:000014">
    <property type="entry name" value="60S ribosomal protein L6"/>
    <property type="match status" value="1"/>
</dbReference>
<reference evidence="7" key="2">
    <citation type="submission" date="2015-06" db="UniProtKB">
        <authorList>
            <consortium name="EnsemblProtists"/>
        </authorList>
    </citation>
    <scope>IDENTIFICATION</scope>
    <source>
        <strain evidence="7">Emoy2</strain>
    </source>
</reference>
<dbReference type="FunCoup" id="M4BXK4">
    <property type="interactions" value="533"/>
</dbReference>
<evidence type="ECO:0000256" key="2">
    <source>
        <dbReference type="ARBA" id="ARBA00010592"/>
    </source>
</evidence>
<evidence type="ECO:0008006" key="9">
    <source>
        <dbReference type="Google" id="ProtNLM"/>
    </source>
</evidence>
<evidence type="ECO:0000313" key="7">
    <source>
        <dbReference type="EnsemblProtists" id="HpaP811285"/>
    </source>
</evidence>
<dbReference type="EMBL" id="JH598028">
    <property type="status" value="NOT_ANNOTATED_CDS"/>
    <property type="molecule type" value="Genomic_DNA"/>
</dbReference>
<keyword evidence="4" id="KW-0934">Plastid</keyword>
<evidence type="ECO:0000256" key="6">
    <source>
        <dbReference type="ARBA" id="ARBA00023274"/>
    </source>
</evidence>
<sequence>MNGLPHESPKRANFQLIRGIDAISAYTLAKTNDRVFAHTCANQKVTQVQTPSVRSAKKWYSADFVPTPLPSAKTKRNSIKTARLRKSIAPGTILILLSGRFRGKRVVFLKQLPSGTLLVTGPYKVNGVPLRRVNQSFVIATSTRMDLSDIQLLEIDDSYFTKDKLAKKNSREECFLVAQQSLISPPVIAKQRKKDQMAVDALLMQKLANEPYLRAYLNAKFTLTKNDRVHDMRF</sequence>
<dbReference type="GO" id="GO:0009507">
    <property type="term" value="C:chloroplast"/>
    <property type="evidence" value="ECO:0007669"/>
    <property type="project" value="UniProtKB-SubCell"/>
</dbReference>
<dbReference type="GO" id="GO:0022625">
    <property type="term" value="C:cytosolic large ribosomal subunit"/>
    <property type="evidence" value="ECO:0007669"/>
    <property type="project" value="TreeGrafter"/>
</dbReference>
<evidence type="ECO:0000256" key="4">
    <source>
        <dbReference type="ARBA" id="ARBA00022640"/>
    </source>
</evidence>
<dbReference type="CDD" id="cd13156">
    <property type="entry name" value="KOW_RPL6"/>
    <property type="match status" value="1"/>
</dbReference>
<dbReference type="HOGENOM" id="CLU_066767_1_0_1"/>
<dbReference type="GO" id="GO:0000027">
    <property type="term" value="P:ribosomal large subunit assembly"/>
    <property type="evidence" value="ECO:0007669"/>
    <property type="project" value="TreeGrafter"/>
</dbReference>
<evidence type="ECO:0000256" key="3">
    <source>
        <dbReference type="ARBA" id="ARBA00022528"/>
    </source>
</evidence>
<dbReference type="Gene3D" id="2.30.30.30">
    <property type="match status" value="1"/>
</dbReference>
<comment type="similarity">
    <text evidence="2">Belongs to the eukaryotic ribosomal protein eL6 family.</text>
</comment>
<accession>M4BXK4</accession>
<protein>
    <recommendedName>
        <fullName evidence="9">60S ribosomal protein L6</fullName>
    </recommendedName>
</protein>
<dbReference type="Pfam" id="PF01159">
    <property type="entry name" value="Ribosomal_L6e"/>
    <property type="match status" value="1"/>
</dbReference>
<keyword evidence="8" id="KW-1185">Reference proteome</keyword>
<dbReference type="SUPFAM" id="SSF50104">
    <property type="entry name" value="Translation proteins SH3-like domain"/>
    <property type="match status" value="1"/>
</dbReference>
<dbReference type="EnsemblProtists" id="HpaT811285">
    <property type="protein sequence ID" value="HpaP811285"/>
    <property type="gene ID" value="HpaG811285"/>
</dbReference>
<dbReference type="InterPro" id="IPR000915">
    <property type="entry name" value="60S_ribosomal_eL6"/>
</dbReference>
<dbReference type="InParanoid" id="M4BXK4"/>
<name>M4BXK4_HYAAE</name>
<dbReference type="OMA" id="GPYEVNG"/>
<dbReference type="PANTHER" id="PTHR10715">
    <property type="entry name" value="60S RIBOSOMAL PROTEIN L6"/>
    <property type="match status" value="1"/>
</dbReference>
<evidence type="ECO:0000313" key="8">
    <source>
        <dbReference type="Proteomes" id="UP000011713"/>
    </source>
</evidence>
<comment type="subcellular location">
    <subcellularLocation>
        <location evidence="1">Plastid</location>
        <location evidence="1">Chloroplast</location>
    </subcellularLocation>
</comment>
<dbReference type="InterPro" id="IPR014722">
    <property type="entry name" value="Rib_uL2_dom2"/>
</dbReference>
<dbReference type="InterPro" id="IPR008991">
    <property type="entry name" value="Translation_prot_SH3-like_sf"/>
</dbReference>
<keyword evidence="5" id="KW-0689">Ribosomal protein</keyword>
<dbReference type="eggNOG" id="KOG1694">
    <property type="taxonomic scope" value="Eukaryota"/>
</dbReference>
<keyword evidence="3" id="KW-0150">Chloroplast</keyword>
<dbReference type="PANTHER" id="PTHR10715:SF0">
    <property type="entry name" value="LARGE RIBOSOMAL SUBUNIT PROTEIN EL6"/>
    <property type="match status" value="1"/>
</dbReference>
<dbReference type="VEuPathDB" id="FungiDB:HpaG811285"/>
<dbReference type="GO" id="GO:0003735">
    <property type="term" value="F:structural constituent of ribosome"/>
    <property type="evidence" value="ECO:0007669"/>
    <property type="project" value="InterPro"/>
</dbReference>
<dbReference type="AlphaFoldDB" id="M4BXK4"/>
<reference evidence="8" key="1">
    <citation type="journal article" date="2010" name="Science">
        <title>Signatures of adaptation to obligate biotrophy in the Hyaloperonospora arabidopsidis genome.</title>
        <authorList>
            <person name="Baxter L."/>
            <person name="Tripathy S."/>
            <person name="Ishaque N."/>
            <person name="Boot N."/>
            <person name="Cabral A."/>
            <person name="Kemen E."/>
            <person name="Thines M."/>
            <person name="Ah-Fong A."/>
            <person name="Anderson R."/>
            <person name="Badejoko W."/>
            <person name="Bittner-Eddy P."/>
            <person name="Boore J.L."/>
            <person name="Chibucos M.C."/>
            <person name="Coates M."/>
            <person name="Dehal P."/>
            <person name="Delehaunty K."/>
            <person name="Dong S."/>
            <person name="Downton P."/>
            <person name="Dumas B."/>
            <person name="Fabro G."/>
            <person name="Fronick C."/>
            <person name="Fuerstenberg S.I."/>
            <person name="Fulton L."/>
            <person name="Gaulin E."/>
            <person name="Govers F."/>
            <person name="Hughes L."/>
            <person name="Humphray S."/>
            <person name="Jiang R.H."/>
            <person name="Judelson H."/>
            <person name="Kamoun S."/>
            <person name="Kyung K."/>
            <person name="Meijer H."/>
            <person name="Minx P."/>
            <person name="Morris P."/>
            <person name="Nelson J."/>
            <person name="Phuntumart V."/>
            <person name="Qutob D."/>
            <person name="Rehmany A."/>
            <person name="Rougon-Cardoso A."/>
            <person name="Ryden P."/>
            <person name="Torto-Alalibo T."/>
            <person name="Studholme D."/>
            <person name="Wang Y."/>
            <person name="Win J."/>
            <person name="Wood J."/>
            <person name="Clifton S.W."/>
            <person name="Rogers J."/>
            <person name="Van den Ackerveken G."/>
            <person name="Jones J.D."/>
            <person name="McDowell J.M."/>
            <person name="Beynon J."/>
            <person name="Tyler B.M."/>
        </authorList>
    </citation>
    <scope>NUCLEOTIDE SEQUENCE [LARGE SCALE GENOMIC DNA]</scope>
    <source>
        <strain evidence="8">Emoy2</strain>
    </source>
</reference>
<dbReference type="STRING" id="559515.M4BXK4"/>